<dbReference type="Gene3D" id="1.20.5.170">
    <property type="match status" value="1"/>
</dbReference>
<evidence type="ECO:0000256" key="13">
    <source>
        <dbReference type="ARBA" id="ARBA00041039"/>
    </source>
</evidence>
<evidence type="ECO:0000256" key="2">
    <source>
        <dbReference type="ARBA" id="ARBA00004496"/>
    </source>
</evidence>
<dbReference type="InterPro" id="IPR050503">
    <property type="entry name" value="cAMP-dep_PK_reg_su-like"/>
</dbReference>
<keyword evidence="9" id="KW-0547">Nucleotide-binding</keyword>
<feature type="coiled-coil region" evidence="14">
    <location>
        <begin position="40"/>
        <end position="81"/>
    </location>
</feature>
<dbReference type="AlphaFoldDB" id="A0AAW0XPM8"/>
<evidence type="ECO:0000313" key="18">
    <source>
        <dbReference type="Proteomes" id="UP001445076"/>
    </source>
</evidence>
<reference evidence="17" key="2">
    <citation type="submission" date="2024-01" db="EMBL/GenBank/DDBJ databases">
        <authorList>
            <person name="He J."/>
            <person name="Wang M."/>
            <person name="Zheng J."/>
            <person name="Liu Z."/>
        </authorList>
    </citation>
    <scope>NUCLEOTIDE SEQUENCE</scope>
    <source>
        <strain evidence="17">ZL_2023a</strain>
        <tissue evidence="17">Muscle</tissue>
    </source>
</reference>
<keyword evidence="6" id="KW-0597">Phosphoprotein</keyword>
<reference evidence="17 18" key="1">
    <citation type="journal article" date="2024" name="BMC Genomics">
        <title>Genome assembly of redclaw crayfish (Cherax quadricarinatus) provides insights into its immune adaptation and hypoxia tolerance.</title>
        <authorList>
            <person name="Liu Z."/>
            <person name="Zheng J."/>
            <person name="Li H."/>
            <person name="Fang K."/>
            <person name="Wang S."/>
            <person name="He J."/>
            <person name="Zhou D."/>
            <person name="Weng S."/>
            <person name="Chi M."/>
            <person name="Gu Z."/>
            <person name="He J."/>
            <person name="Li F."/>
            <person name="Wang M."/>
        </authorList>
    </citation>
    <scope>NUCLEOTIDE SEQUENCE [LARGE SCALE GENOMIC DNA]</scope>
    <source>
        <strain evidence="17">ZL_2023a</strain>
    </source>
</reference>
<keyword evidence="8" id="KW-0677">Repeat</keyword>
<evidence type="ECO:0000256" key="7">
    <source>
        <dbReference type="ARBA" id="ARBA00022566"/>
    </source>
</evidence>
<dbReference type="Proteomes" id="UP001445076">
    <property type="component" value="Unassembled WGS sequence"/>
</dbReference>
<dbReference type="EMBL" id="JARKIK010000018">
    <property type="protein sequence ID" value="KAK8746342.1"/>
    <property type="molecule type" value="Genomic_DNA"/>
</dbReference>
<evidence type="ECO:0000313" key="17">
    <source>
        <dbReference type="EMBL" id="KAK8746342.1"/>
    </source>
</evidence>
<evidence type="ECO:0000256" key="12">
    <source>
        <dbReference type="ARBA" id="ARBA00037198"/>
    </source>
</evidence>
<dbReference type="PANTHER" id="PTHR11635">
    <property type="entry name" value="CAMP-DEPENDENT PROTEIN KINASE REGULATORY CHAIN"/>
    <property type="match status" value="1"/>
</dbReference>
<comment type="caution">
    <text evidence="17">The sequence shown here is derived from an EMBL/GenBank/DDBJ whole genome shotgun (WGS) entry which is preliminary data.</text>
</comment>
<dbReference type="InterPro" id="IPR014710">
    <property type="entry name" value="RmlC-like_jellyroll"/>
</dbReference>
<keyword evidence="7" id="KW-0116">cAMP-binding</keyword>
<evidence type="ECO:0000259" key="16">
    <source>
        <dbReference type="PROSITE" id="PS50042"/>
    </source>
</evidence>
<keyword evidence="11" id="KW-0114">cAMP</keyword>
<feature type="non-terminal residue" evidence="17">
    <location>
        <position position="231"/>
    </location>
</feature>
<dbReference type="GO" id="GO:0004862">
    <property type="term" value="F:cAMP-dependent protein kinase inhibitor activity"/>
    <property type="evidence" value="ECO:0007669"/>
    <property type="project" value="TreeGrafter"/>
</dbReference>
<dbReference type="GO" id="GO:0030552">
    <property type="term" value="F:cAMP binding"/>
    <property type="evidence" value="ECO:0007669"/>
    <property type="project" value="UniProtKB-KW"/>
</dbReference>
<keyword evidence="4" id="KW-1003">Cell membrane</keyword>
<name>A0AAW0XPM8_CHEQU</name>
<dbReference type="GO" id="GO:0005886">
    <property type="term" value="C:plasma membrane"/>
    <property type="evidence" value="ECO:0007669"/>
    <property type="project" value="UniProtKB-SubCell"/>
</dbReference>
<keyword evidence="14" id="KW-0175">Coiled coil</keyword>
<evidence type="ECO:0000256" key="5">
    <source>
        <dbReference type="ARBA" id="ARBA00022490"/>
    </source>
</evidence>
<dbReference type="GO" id="GO:0034236">
    <property type="term" value="F:protein kinase A catalytic subunit binding"/>
    <property type="evidence" value="ECO:0007669"/>
    <property type="project" value="TreeGrafter"/>
</dbReference>
<organism evidence="17 18">
    <name type="scientific">Cherax quadricarinatus</name>
    <name type="common">Australian red claw crayfish</name>
    <dbReference type="NCBI Taxonomy" id="27406"/>
    <lineage>
        <taxon>Eukaryota</taxon>
        <taxon>Metazoa</taxon>
        <taxon>Ecdysozoa</taxon>
        <taxon>Arthropoda</taxon>
        <taxon>Crustacea</taxon>
        <taxon>Multicrustacea</taxon>
        <taxon>Malacostraca</taxon>
        <taxon>Eumalacostraca</taxon>
        <taxon>Eucarida</taxon>
        <taxon>Decapoda</taxon>
        <taxon>Pleocyemata</taxon>
        <taxon>Astacidea</taxon>
        <taxon>Parastacoidea</taxon>
        <taxon>Parastacidae</taxon>
        <taxon>Cherax</taxon>
    </lineage>
</organism>
<evidence type="ECO:0000256" key="15">
    <source>
        <dbReference type="SAM" id="MobiDB-lite"/>
    </source>
</evidence>
<comment type="similarity">
    <text evidence="3">Belongs to the cAMP-dependent kinase regulatory chain family.</text>
</comment>
<feature type="compositionally biased region" description="Gly residues" evidence="15">
    <location>
        <begin position="8"/>
        <end position="22"/>
    </location>
</feature>
<keyword evidence="5" id="KW-0963">Cytoplasm</keyword>
<comment type="subcellular location">
    <subcellularLocation>
        <location evidence="1">Cell membrane</location>
    </subcellularLocation>
    <subcellularLocation>
        <location evidence="2">Cytoplasm</location>
    </subcellularLocation>
</comment>
<dbReference type="InterPro" id="IPR000595">
    <property type="entry name" value="cNMP-bd_dom"/>
</dbReference>
<feature type="domain" description="Cyclic nucleotide-binding" evidence="16">
    <location>
        <begin position="190"/>
        <end position="231"/>
    </location>
</feature>
<dbReference type="EMBL" id="JARKIK010000018">
    <property type="protein sequence ID" value="KAK8746341.1"/>
    <property type="molecule type" value="Genomic_DNA"/>
</dbReference>
<evidence type="ECO:0000256" key="14">
    <source>
        <dbReference type="SAM" id="Coils"/>
    </source>
</evidence>
<evidence type="ECO:0000256" key="9">
    <source>
        <dbReference type="ARBA" id="ARBA00022741"/>
    </source>
</evidence>
<proteinExistence type="inferred from homology"/>
<accession>A0AAW0XPM8</accession>
<feature type="region of interest" description="Disordered" evidence="15">
    <location>
        <begin position="1"/>
        <end position="33"/>
    </location>
</feature>
<gene>
    <name evidence="17" type="ORF">OTU49_017367</name>
</gene>
<evidence type="ECO:0000256" key="6">
    <source>
        <dbReference type="ARBA" id="ARBA00022553"/>
    </source>
</evidence>
<evidence type="ECO:0000256" key="8">
    <source>
        <dbReference type="ARBA" id="ARBA00022737"/>
    </source>
</evidence>
<protein>
    <recommendedName>
        <fullName evidence="13">cAMP-dependent protein kinase type II-alpha regulatory subunit</fullName>
    </recommendedName>
</protein>
<evidence type="ECO:0000256" key="11">
    <source>
        <dbReference type="ARBA" id="ARBA00023149"/>
    </source>
</evidence>
<sequence>MQKWFKSRGGGEGGSGSGGPMGLGNSAKGRASLRDTQTALAAALETLTLKDNAIKRLEEELREKEATIAALNTQLDKLRSVLPPLTGQRPHSLHGRISLRSLTCRNNNSEHHNRNSLQNDRYYPPPSSNASLIEGVSEGAEARVKRTAISAEPAAQGFDEGYDPDYAPVVVPKSQKSKELLRQAILDNDFLKNLEMGQVKEIVESMYSVEYAAGALIIKEGDIGSMLYIME</sequence>
<evidence type="ECO:0000256" key="3">
    <source>
        <dbReference type="ARBA" id="ARBA00005753"/>
    </source>
</evidence>
<evidence type="ECO:0000256" key="4">
    <source>
        <dbReference type="ARBA" id="ARBA00022475"/>
    </source>
</evidence>
<dbReference type="Gene3D" id="2.60.120.10">
    <property type="entry name" value="Jelly Rolls"/>
    <property type="match status" value="1"/>
</dbReference>
<keyword evidence="10" id="KW-0472">Membrane</keyword>
<evidence type="ECO:0000256" key="1">
    <source>
        <dbReference type="ARBA" id="ARBA00004236"/>
    </source>
</evidence>
<dbReference type="PANTHER" id="PTHR11635:SF153">
    <property type="entry name" value="CAMP-DEPENDENT PROTEIN KINASE TYPE II-ALPHA REGULATORY SUBUNIT"/>
    <property type="match status" value="1"/>
</dbReference>
<evidence type="ECO:0000256" key="10">
    <source>
        <dbReference type="ARBA" id="ARBA00023136"/>
    </source>
</evidence>
<dbReference type="InterPro" id="IPR018490">
    <property type="entry name" value="cNMP-bd_dom_sf"/>
</dbReference>
<dbReference type="SUPFAM" id="SSF51206">
    <property type="entry name" value="cAMP-binding domain-like"/>
    <property type="match status" value="1"/>
</dbReference>
<dbReference type="PROSITE" id="PS50042">
    <property type="entry name" value="CNMP_BINDING_3"/>
    <property type="match status" value="1"/>
</dbReference>
<dbReference type="GO" id="GO:0005829">
    <property type="term" value="C:cytosol"/>
    <property type="evidence" value="ECO:0007669"/>
    <property type="project" value="TreeGrafter"/>
</dbReference>
<dbReference type="GO" id="GO:0005952">
    <property type="term" value="C:cAMP-dependent protein kinase complex"/>
    <property type="evidence" value="ECO:0007669"/>
    <property type="project" value="InterPro"/>
</dbReference>
<comment type="function">
    <text evidence="12">Regulatory subunit of the cAMP-dependent protein kinases involved in cAMP signaling in cells. Type II regulatory chains mediate membrane association by binding to anchoring proteins, including the MAP2 kinase.</text>
</comment>
<keyword evidence="18" id="KW-1185">Reference proteome</keyword>